<proteinExistence type="predicted"/>
<dbReference type="GO" id="GO:0016020">
    <property type="term" value="C:membrane"/>
    <property type="evidence" value="ECO:0007669"/>
    <property type="project" value="InterPro"/>
</dbReference>
<keyword evidence="2" id="KW-0732">Signal</keyword>
<feature type="domain" description="GOLD" evidence="4">
    <location>
        <begin position="278"/>
        <end position="392"/>
    </location>
</feature>
<dbReference type="GO" id="GO:0005509">
    <property type="term" value="F:calcium ion binding"/>
    <property type="evidence" value="ECO:0007669"/>
    <property type="project" value="InterPro"/>
</dbReference>
<sequence length="959" mass="100751">MKSNKLFILSMSLFLGSFSLAVAQQSDQPGQLQPGTEAYQTAKLAGQLDQFQIQSIPANGVQSPISPLSKHVAGNRDTDCYIPHDTATYSFIPRNDDGSSLEIELPFTFNMYGTEYTSVYINNNGNITFNGPLSSFTASGFPISTPMVAPFWGDVDTRGLGSDVVWYDVTPSALYVNYPGVGYFPNQDDKLNTFQVIITDGNDPVIGVGNNVAFYYGDMQWTTGSASGGVGGFGGTSATVGVNSGDGTNFFQIGRFNQAGDNFAGAYDLDGGVDWLDNECFVFNVNSDSTSNIPPLLLNITSTSVTICEGDSSTINFTFTGPEAGQEVTVSLNDSENTGSVISSTTINGESTSGVISLFGATAGTYQLQLVAMDNGDPVESTTVNIELIVEACGELDCPDLEANFGDACDDGDDMTENDMVTTFCQCMGTPVEFDCPDLEANIGGACELPGAIGILNNNCECVPAPDCENYTYYLADHAAADGISDIYGVTLSGGVATMEYIATSDIEVHIAFNAEDNLIYAVSKHTQSYRTLTTTGLPVWGPTVQIGLPGEDFGEITAAVFAPEALGNPNGKLLFGSQNQNAIFSFDVVAPSLVSTYDSYSPVTGGDLAFKSDGTLYLATRSGNGLYKNVVAIPSDVYLGPVPVKVTGMAITANDQLLVSAQGQTSLGLYDTALGNNGQYMSSYTLELNGESYTLRDGDMASGCNTGELIDVCQNYATFYVNHGPDVVGSDLYKVDFIGGNAELTYLTNVDFEAHITYDAVNDKIYFVNKNGSEFIGYNVVPPTFDPVATPIAGGGVIGSQITAVAFRNGLIYVGDAGSNIISTIDLSGNPSYYAAAPVFGGDLVWVDGVLYLANRSQNTLYKIEFGTATALGSIPDGVNGMAAGATSGNLVTSSAAQNAFVEVPNVGGAPVNTYPAMLSGDPFTFINGDMASGCIDNVEGPGPLNPLQGELQSELTA</sequence>
<dbReference type="SUPFAM" id="SSF63829">
    <property type="entry name" value="Calcium-dependent phosphotriesterase"/>
    <property type="match status" value="1"/>
</dbReference>
<dbReference type="PANTHER" id="PTHR13802">
    <property type="entry name" value="MUCIN 4-RELATED"/>
    <property type="match status" value="1"/>
</dbReference>
<dbReference type="CDD" id="cd11304">
    <property type="entry name" value="Cadherin_repeat"/>
    <property type="match status" value="1"/>
</dbReference>
<dbReference type="PROSITE" id="PS50268">
    <property type="entry name" value="CADHERIN_2"/>
    <property type="match status" value="1"/>
</dbReference>
<keyword evidence="6" id="KW-1185">Reference proteome</keyword>
<gene>
    <name evidence="5" type="ORF">G3O08_11385</name>
</gene>
<dbReference type="InterPro" id="IPR003886">
    <property type="entry name" value="NIDO_dom"/>
</dbReference>
<dbReference type="EMBL" id="JAAGVY010000020">
    <property type="protein sequence ID" value="NEN24103.1"/>
    <property type="molecule type" value="Genomic_DNA"/>
</dbReference>
<dbReference type="SUPFAM" id="SSF63825">
    <property type="entry name" value="YWTD domain"/>
    <property type="match status" value="1"/>
</dbReference>
<feature type="signal peptide" evidence="2">
    <location>
        <begin position="1"/>
        <end position="23"/>
    </location>
</feature>
<evidence type="ECO:0000313" key="5">
    <source>
        <dbReference type="EMBL" id="NEN24103.1"/>
    </source>
</evidence>
<evidence type="ECO:0000313" key="6">
    <source>
        <dbReference type="Proteomes" id="UP000486602"/>
    </source>
</evidence>
<feature type="non-terminal residue" evidence="5">
    <location>
        <position position="959"/>
    </location>
</feature>
<name>A0A7K3WQZ3_9FLAO</name>
<evidence type="ECO:0000259" key="4">
    <source>
        <dbReference type="PROSITE" id="PS50866"/>
    </source>
</evidence>
<keyword evidence="1" id="KW-1015">Disulfide bond</keyword>
<dbReference type="RefSeq" id="WP_204336856.1">
    <property type="nucleotide sequence ID" value="NZ_JAAGVY010000020.1"/>
</dbReference>
<evidence type="ECO:0000256" key="1">
    <source>
        <dbReference type="ARBA" id="ARBA00023157"/>
    </source>
</evidence>
<dbReference type="AlphaFoldDB" id="A0A7K3WQZ3"/>
<evidence type="ECO:0000256" key="2">
    <source>
        <dbReference type="SAM" id="SignalP"/>
    </source>
</evidence>
<feature type="domain" description="Cadherin" evidence="3">
    <location>
        <begin position="300"/>
        <end position="401"/>
    </location>
</feature>
<dbReference type="PROSITE" id="PS50866">
    <property type="entry name" value="GOLD"/>
    <property type="match status" value="1"/>
</dbReference>
<dbReference type="GO" id="GO:0007160">
    <property type="term" value="P:cell-matrix adhesion"/>
    <property type="evidence" value="ECO:0007669"/>
    <property type="project" value="InterPro"/>
</dbReference>
<dbReference type="GO" id="GO:0007156">
    <property type="term" value="P:homophilic cell adhesion via plasma membrane adhesion molecules"/>
    <property type="evidence" value="ECO:0007669"/>
    <property type="project" value="InterPro"/>
</dbReference>
<evidence type="ECO:0000259" key="3">
    <source>
        <dbReference type="PROSITE" id="PS50268"/>
    </source>
</evidence>
<protein>
    <submittedName>
        <fullName evidence="5">Uncharacterized protein</fullName>
    </submittedName>
</protein>
<dbReference type="Proteomes" id="UP000486602">
    <property type="component" value="Unassembled WGS sequence"/>
</dbReference>
<organism evidence="5 6">
    <name type="scientific">Cryomorpha ignava</name>
    <dbReference type="NCBI Taxonomy" id="101383"/>
    <lineage>
        <taxon>Bacteria</taxon>
        <taxon>Pseudomonadati</taxon>
        <taxon>Bacteroidota</taxon>
        <taxon>Flavobacteriia</taxon>
        <taxon>Flavobacteriales</taxon>
        <taxon>Cryomorphaceae</taxon>
        <taxon>Cryomorpha</taxon>
    </lineage>
</organism>
<reference evidence="5 6" key="1">
    <citation type="submission" date="2020-02" db="EMBL/GenBank/DDBJ databases">
        <title>Out from the shadows clarifying the taxonomy of the family Cryomorphaceae and related taxa by utilizing the GTDB taxonomic framework.</title>
        <authorList>
            <person name="Bowman J.P."/>
        </authorList>
    </citation>
    <scope>NUCLEOTIDE SEQUENCE [LARGE SCALE GENOMIC DNA]</scope>
    <source>
        <strain evidence="5 6">QSSC 1-22</strain>
    </source>
</reference>
<comment type="caution">
    <text evidence="5">The sequence shown here is derived from an EMBL/GenBank/DDBJ whole genome shotgun (WGS) entry which is preliminary data.</text>
</comment>
<feature type="chain" id="PRO_5029631987" evidence="2">
    <location>
        <begin position="24"/>
        <end position="959"/>
    </location>
</feature>
<dbReference type="InterPro" id="IPR051495">
    <property type="entry name" value="Epithelial_Barrier/Signaling"/>
</dbReference>
<dbReference type="Pfam" id="PF06119">
    <property type="entry name" value="NIDO"/>
    <property type="match status" value="2"/>
</dbReference>
<dbReference type="PANTHER" id="PTHR13802:SF52">
    <property type="entry name" value="MUCIN-4"/>
    <property type="match status" value="1"/>
</dbReference>
<accession>A0A7K3WQZ3</accession>
<dbReference type="InterPro" id="IPR009038">
    <property type="entry name" value="GOLD_dom"/>
</dbReference>
<dbReference type="InterPro" id="IPR002126">
    <property type="entry name" value="Cadherin-like_dom"/>
</dbReference>